<sequence>MNTEIGVELLKELQRTTEQLPKYDQSLVQKVIEETNRKQEQLHEMVKQKKYEDTISKTKLHILNYMIERNEQILTSYHLERGKKLIEMRWDFGSVIPNQIRENITQNEESFHHEYCQILEDYMNSLDLDLTQDHQPPSNDLYIEVRVLKDYGQIFIDGGQSIVELKKNSRLFLRRVDAENLIREGVLEHIISN</sequence>
<dbReference type="OrthoDB" id="10252587at2759"/>
<gene>
    <name evidence="7" type="ORF">M0811_12975</name>
</gene>
<dbReference type="GO" id="GO:1902983">
    <property type="term" value="P:DNA strand elongation involved in mitotic DNA replication"/>
    <property type="evidence" value="ECO:0007669"/>
    <property type="project" value="TreeGrafter"/>
</dbReference>
<evidence type="ECO:0000259" key="6">
    <source>
        <dbReference type="Pfam" id="PF24997"/>
    </source>
</evidence>
<dbReference type="CDD" id="cd11710">
    <property type="entry name" value="GINS_A_psf1"/>
    <property type="match status" value="1"/>
</dbReference>
<proteinExistence type="inferred from homology"/>
<dbReference type="OMA" id="NEQRFAT"/>
<evidence type="ECO:0000256" key="2">
    <source>
        <dbReference type="ARBA" id="ARBA00006677"/>
    </source>
</evidence>
<dbReference type="InterPro" id="IPR036224">
    <property type="entry name" value="GINS_bundle-like_dom_sf"/>
</dbReference>
<evidence type="ECO:0000256" key="4">
    <source>
        <dbReference type="ARBA" id="ARBA00023242"/>
    </source>
</evidence>
<dbReference type="InterPro" id="IPR056783">
    <property type="entry name" value="PSF1_C"/>
</dbReference>
<keyword evidence="3" id="KW-0235">DNA replication</keyword>
<organism evidence="7 8">
    <name type="scientific">Anaeramoeba ignava</name>
    <name type="common">Anaerobic marine amoeba</name>
    <dbReference type="NCBI Taxonomy" id="1746090"/>
    <lineage>
        <taxon>Eukaryota</taxon>
        <taxon>Metamonada</taxon>
        <taxon>Anaeramoebidae</taxon>
        <taxon>Anaeramoeba</taxon>
    </lineage>
</organism>
<dbReference type="Gene3D" id="1.20.58.1030">
    <property type="match status" value="1"/>
</dbReference>
<feature type="domain" description="DNA replication complex GINS protein PSF1 C-terminal" evidence="6">
    <location>
        <begin position="140"/>
        <end position="191"/>
    </location>
</feature>
<name>A0A9Q0R4U1_ANAIG</name>
<evidence type="ECO:0000313" key="7">
    <source>
        <dbReference type="EMBL" id="KAJ5067422.1"/>
    </source>
</evidence>
<feature type="domain" description="GINS subunit" evidence="5">
    <location>
        <begin position="34"/>
        <end position="126"/>
    </location>
</feature>
<dbReference type="GO" id="GO:0000811">
    <property type="term" value="C:GINS complex"/>
    <property type="evidence" value="ECO:0007669"/>
    <property type="project" value="InterPro"/>
</dbReference>
<dbReference type="SUPFAM" id="SSF158573">
    <property type="entry name" value="GINS helical bundle-like"/>
    <property type="match status" value="1"/>
</dbReference>
<protein>
    <submittedName>
        <fullName evidence="7">Partner of sld5</fullName>
    </submittedName>
</protein>
<dbReference type="AlphaFoldDB" id="A0A9Q0R4U1"/>
<dbReference type="PANTHER" id="PTHR12914">
    <property type="entry name" value="PARTNER OF SLD5"/>
    <property type="match status" value="1"/>
</dbReference>
<dbReference type="InterPro" id="IPR021151">
    <property type="entry name" value="GINS_A"/>
</dbReference>
<dbReference type="Pfam" id="PF24997">
    <property type="entry name" value="PSF1_C"/>
    <property type="match status" value="1"/>
</dbReference>
<dbReference type="EMBL" id="JAPDFW010000128">
    <property type="protein sequence ID" value="KAJ5067422.1"/>
    <property type="molecule type" value="Genomic_DNA"/>
</dbReference>
<dbReference type="Pfam" id="PF05916">
    <property type="entry name" value="Sld5"/>
    <property type="match status" value="1"/>
</dbReference>
<evidence type="ECO:0000313" key="8">
    <source>
        <dbReference type="Proteomes" id="UP001149090"/>
    </source>
</evidence>
<dbReference type="InterPro" id="IPR005339">
    <property type="entry name" value="GINS_Psf1"/>
</dbReference>
<keyword evidence="8" id="KW-1185">Reference proteome</keyword>
<comment type="similarity">
    <text evidence="2">Belongs to the GINS1/PSF1 family.</text>
</comment>
<reference evidence="7" key="1">
    <citation type="submission" date="2022-10" db="EMBL/GenBank/DDBJ databases">
        <title>Novel sulphate-reducing endosymbionts in the free-living metamonad Anaeramoeba.</title>
        <authorList>
            <person name="Jerlstrom-Hultqvist J."/>
            <person name="Cepicka I."/>
            <person name="Gallot-Lavallee L."/>
            <person name="Salas-Leiva D."/>
            <person name="Curtis B.A."/>
            <person name="Zahonova K."/>
            <person name="Pipaliya S."/>
            <person name="Dacks J."/>
            <person name="Roger A.J."/>
        </authorList>
    </citation>
    <scope>NUCLEOTIDE SEQUENCE</scope>
    <source>
        <strain evidence="7">BMAN</strain>
    </source>
</reference>
<keyword evidence="4" id="KW-0539">Nucleus</keyword>
<dbReference type="CDD" id="cd21696">
    <property type="entry name" value="GINS_B_Psf1"/>
    <property type="match status" value="1"/>
</dbReference>
<evidence type="ECO:0000256" key="1">
    <source>
        <dbReference type="ARBA" id="ARBA00004123"/>
    </source>
</evidence>
<comment type="caution">
    <text evidence="7">The sequence shown here is derived from an EMBL/GenBank/DDBJ whole genome shotgun (WGS) entry which is preliminary data.</text>
</comment>
<dbReference type="Proteomes" id="UP001149090">
    <property type="component" value="Unassembled WGS sequence"/>
</dbReference>
<accession>A0A9Q0R4U1</accession>
<evidence type="ECO:0000256" key="3">
    <source>
        <dbReference type="ARBA" id="ARBA00022705"/>
    </source>
</evidence>
<dbReference type="PANTHER" id="PTHR12914:SF2">
    <property type="entry name" value="DNA REPLICATION COMPLEX GINS PROTEIN PSF1"/>
    <property type="match status" value="1"/>
</dbReference>
<evidence type="ECO:0000259" key="5">
    <source>
        <dbReference type="Pfam" id="PF05916"/>
    </source>
</evidence>
<comment type="subcellular location">
    <subcellularLocation>
        <location evidence="1">Nucleus</location>
    </subcellularLocation>
</comment>